<reference evidence="1" key="2">
    <citation type="submission" date="2020-11" db="EMBL/GenBank/DDBJ databases">
        <authorList>
            <person name="McCartney M.A."/>
            <person name="Auch B."/>
            <person name="Kono T."/>
            <person name="Mallez S."/>
            <person name="Becker A."/>
            <person name="Gohl D.M."/>
            <person name="Silverstein K.A.T."/>
            <person name="Koren S."/>
            <person name="Bechman K.B."/>
            <person name="Herman A."/>
            <person name="Abrahante J.E."/>
            <person name="Garbe J."/>
        </authorList>
    </citation>
    <scope>NUCLEOTIDE SEQUENCE</scope>
    <source>
        <strain evidence="1">Duluth1</strain>
        <tissue evidence="1">Whole animal</tissue>
    </source>
</reference>
<keyword evidence="2" id="KW-1185">Reference proteome</keyword>
<protein>
    <submittedName>
        <fullName evidence="1">Uncharacterized protein</fullName>
    </submittedName>
</protein>
<accession>A0A9D4R3I7</accession>
<proteinExistence type="predicted"/>
<evidence type="ECO:0000313" key="2">
    <source>
        <dbReference type="Proteomes" id="UP000828390"/>
    </source>
</evidence>
<reference evidence="1" key="1">
    <citation type="journal article" date="2019" name="bioRxiv">
        <title>The Genome of the Zebra Mussel, Dreissena polymorpha: A Resource for Invasive Species Research.</title>
        <authorList>
            <person name="McCartney M.A."/>
            <person name="Auch B."/>
            <person name="Kono T."/>
            <person name="Mallez S."/>
            <person name="Zhang Y."/>
            <person name="Obille A."/>
            <person name="Becker A."/>
            <person name="Abrahante J.E."/>
            <person name="Garbe J."/>
            <person name="Badalamenti J.P."/>
            <person name="Herman A."/>
            <person name="Mangelson H."/>
            <person name="Liachko I."/>
            <person name="Sullivan S."/>
            <person name="Sone E.D."/>
            <person name="Koren S."/>
            <person name="Silverstein K.A.T."/>
            <person name="Beckman K.B."/>
            <person name="Gohl D.M."/>
        </authorList>
    </citation>
    <scope>NUCLEOTIDE SEQUENCE</scope>
    <source>
        <strain evidence="1">Duluth1</strain>
        <tissue evidence="1">Whole animal</tissue>
    </source>
</reference>
<dbReference type="Proteomes" id="UP000828390">
    <property type="component" value="Unassembled WGS sequence"/>
</dbReference>
<organism evidence="1 2">
    <name type="scientific">Dreissena polymorpha</name>
    <name type="common">Zebra mussel</name>
    <name type="synonym">Mytilus polymorpha</name>
    <dbReference type="NCBI Taxonomy" id="45954"/>
    <lineage>
        <taxon>Eukaryota</taxon>
        <taxon>Metazoa</taxon>
        <taxon>Spiralia</taxon>
        <taxon>Lophotrochozoa</taxon>
        <taxon>Mollusca</taxon>
        <taxon>Bivalvia</taxon>
        <taxon>Autobranchia</taxon>
        <taxon>Heteroconchia</taxon>
        <taxon>Euheterodonta</taxon>
        <taxon>Imparidentia</taxon>
        <taxon>Neoheterodontei</taxon>
        <taxon>Myida</taxon>
        <taxon>Dreissenoidea</taxon>
        <taxon>Dreissenidae</taxon>
        <taxon>Dreissena</taxon>
    </lineage>
</organism>
<name>A0A9D4R3I7_DREPO</name>
<dbReference type="AlphaFoldDB" id="A0A9D4R3I7"/>
<sequence length="58" mass="6727">MKMKEVKEEWIEEQYITDNEMTLAAERRPTAPTLRPVSPRPVLYQTLTGISLPRVPQS</sequence>
<evidence type="ECO:0000313" key="1">
    <source>
        <dbReference type="EMBL" id="KAH3853756.1"/>
    </source>
</evidence>
<comment type="caution">
    <text evidence="1">The sequence shown here is derived from an EMBL/GenBank/DDBJ whole genome shotgun (WGS) entry which is preliminary data.</text>
</comment>
<dbReference type="EMBL" id="JAIWYP010000003">
    <property type="protein sequence ID" value="KAH3853756.1"/>
    <property type="molecule type" value="Genomic_DNA"/>
</dbReference>
<gene>
    <name evidence="1" type="ORF">DPMN_096288</name>
</gene>